<name>A0ABS0GPZ7_9ACTN</name>
<protein>
    <submittedName>
        <fullName evidence="3">Uncharacterized protein</fullName>
    </submittedName>
</protein>
<dbReference type="EMBL" id="JADPUN010000067">
    <property type="protein sequence ID" value="MBF9128261.1"/>
    <property type="molecule type" value="Genomic_DNA"/>
</dbReference>
<evidence type="ECO:0000256" key="1">
    <source>
        <dbReference type="SAM" id="MobiDB-lite"/>
    </source>
</evidence>
<feature type="compositionally biased region" description="Basic and acidic residues" evidence="1">
    <location>
        <begin position="13"/>
        <end position="23"/>
    </location>
</feature>
<keyword evidence="4" id="KW-1185">Reference proteome</keyword>
<proteinExistence type="predicted"/>
<evidence type="ECO:0000313" key="4">
    <source>
        <dbReference type="Proteomes" id="UP000638560"/>
    </source>
</evidence>
<accession>A0ABS0GPZ7</accession>
<dbReference type="Proteomes" id="UP000638560">
    <property type="component" value="Unassembled WGS sequence"/>
</dbReference>
<keyword evidence="2" id="KW-1133">Transmembrane helix</keyword>
<feature type="compositionally biased region" description="Basic and acidic residues" evidence="1">
    <location>
        <begin position="48"/>
        <end position="62"/>
    </location>
</feature>
<evidence type="ECO:0000313" key="3">
    <source>
        <dbReference type="EMBL" id="MBF9128261.1"/>
    </source>
</evidence>
<gene>
    <name evidence="3" type="ORF">I0C86_04515</name>
</gene>
<keyword evidence="2" id="KW-0812">Transmembrane</keyword>
<evidence type="ECO:0000256" key="2">
    <source>
        <dbReference type="SAM" id="Phobius"/>
    </source>
</evidence>
<feature type="region of interest" description="Disordered" evidence="1">
    <location>
        <begin position="1"/>
        <end position="119"/>
    </location>
</feature>
<feature type="compositionally biased region" description="Pro residues" evidence="1">
    <location>
        <begin position="77"/>
        <end position="86"/>
    </location>
</feature>
<organism evidence="3 4">
    <name type="scientific">Plantactinospora alkalitolerans</name>
    <dbReference type="NCBI Taxonomy" id="2789879"/>
    <lineage>
        <taxon>Bacteria</taxon>
        <taxon>Bacillati</taxon>
        <taxon>Actinomycetota</taxon>
        <taxon>Actinomycetes</taxon>
        <taxon>Micromonosporales</taxon>
        <taxon>Micromonosporaceae</taxon>
        <taxon>Plantactinospora</taxon>
    </lineage>
</organism>
<reference evidence="3 4" key="1">
    <citation type="submission" date="2020-11" db="EMBL/GenBank/DDBJ databases">
        <title>A novel isolate from a Black sea contaminated sediment with potential to produce alkanes: Plantactinospora alkalitolerans sp. nov.</title>
        <authorList>
            <person name="Carro L."/>
            <person name="Veyisoglu A."/>
            <person name="Guven K."/>
            <person name="Schumann P."/>
            <person name="Klenk H.-P."/>
            <person name="Sahin N."/>
        </authorList>
    </citation>
    <scope>NUCLEOTIDE SEQUENCE [LARGE SCALE GENOMIC DNA]</scope>
    <source>
        <strain evidence="3 4">S1510</strain>
    </source>
</reference>
<feature type="non-terminal residue" evidence="3">
    <location>
        <position position="146"/>
    </location>
</feature>
<comment type="caution">
    <text evidence="3">The sequence shown here is derived from an EMBL/GenBank/DDBJ whole genome shotgun (WGS) entry which is preliminary data.</text>
</comment>
<keyword evidence="2" id="KW-0472">Membrane</keyword>
<feature type="transmembrane region" description="Helical" evidence="2">
    <location>
        <begin position="127"/>
        <end position="145"/>
    </location>
</feature>
<sequence>MADDPPRSSDGPDADRNASDHDPGPAGPDGPAPGGNAGRTGPAAIDGDASRVIRTDAGRAAEADTEAGQGHGATPPDATPPVPPRAPIWAGRAEVPVRARGATGGPPPVDWSYGDESYGDEPDGRRWWMPILVGVMALVLLTVLVV</sequence>